<dbReference type="InterPro" id="IPR008928">
    <property type="entry name" value="6-hairpin_glycosidase_sf"/>
</dbReference>
<comment type="caution">
    <text evidence="11">The sequence shown here is derived from an EMBL/GenBank/DDBJ whole genome shotgun (WGS) entry which is preliminary data.</text>
</comment>
<dbReference type="EC" id="3.2.1.4" evidence="9"/>
<dbReference type="PROSITE" id="PS51257">
    <property type="entry name" value="PROKAR_LIPOPROTEIN"/>
    <property type="match status" value="1"/>
</dbReference>
<evidence type="ECO:0000256" key="4">
    <source>
        <dbReference type="ARBA" id="ARBA00023001"/>
    </source>
</evidence>
<keyword evidence="6 8" id="KW-0326">Glycosidase</keyword>
<evidence type="ECO:0000256" key="8">
    <source>
        <dbReference type="PROSITE-ProRule" id="PRU10059"/>
    </source>
</evidence>
<keyword evidence="7 8" id="KW-0624">Polysaccharide degradation</keyword>
<keyword evidence="4 9" id="KW-0136">Cellulose degradation</keyword>
<sequence length="306" mass="33858">MWERSKSKGLCGWFLVLVLVACIVVAIVLTVKKKTDKHSPPQLGLVPGPLGAVNKQYGNALNLKEEQTKTLLLKGSPNELNPKSAKLSCIDFDCGYTCNFDLVAVYEESLKGRVEKKDSCNRSHLMGLKVWFGVNEINPICSFVILHWHTHTLPELQENGHGCYMWAPAKISNGHIEQNRNDYMLTSRTPMDHQIFADYVLGNNPMKMSYLVGYGDKYPQYVHHRGTSIPTDGITGCSDGWKWFNSTDPNPNVAVGALVGGPFLNETFVDSRNNSMQTEPTTYNGALIVGLLSGLVTTSSVVQSFT</sequence>
<comment type="similarity">
    <text evidence="2 8 9">Belongs to the glycosyl hydrolase 9 (cellulase E) family.</text>
</comment>
<dbReference type="InterPro" id="IPR001701">
    <property type="entry name" value="Glyco_hydro_9"/>
</dbReference>
<dbReference type="GO" id="GO:0008810">
    <property type="term" value="F:cellulase activity"/>
    <property type="evidence" value="ECO:0007669"/>
    <property type="project" value="UniProtKB-EC"/>
</dbReference>
<evidence type="ECO:0000313" key="12">
    <source>
        <dbReference type="Proteomes" id="UP000593564"/>
    </source>
</evidence>
<comment type="catalytic activity">
    <reaction evidence="1 9">
        <text>Endohydrolysis of (1-&gt;4)-beta-D-glucosidic linkages in cellulose, lichenin and cereal beta-D-glucans.</text>
        <dbReference type="EC" id="3.2.1.4"/>
    </reaction>
</comment>
<dbReference type="EMBL" id="JACBKZ010000002">
    <property type="protein sequence ID" value="KAF5958565.1"/>
    <property type="molecule type" value="Genomic_DNA"/>
</dbReference>
<proteinExistence type="inferred from homology"/>
<evidence type="ECO:0000313" key="11">
    <source>
        <dbReference type="EMBL" id="KAF5958565.1"/>
    </source>
</evidence>
<protein>
    <recommendedName>
        <fullName evidence="9">Endoglucanase</fullName>
        <ecNumber evidence="9">3.2.1.4</ecNumber>
    </recommendedName>
</protein>
<feature type="domain" description="Glycoside hydrolase family 9" evidence="10">
    <location>
        <begin position="197"/>
        <end position="292"/>
    </location>
</feature>
<evidence type="ECO:0000259" key="10">
    <source>
        <dbReference type="Pfam" id="PF00759"/>
    </source>
</evidence>
<reference evidence="11 12" key="2">
    <citation type="submission" date="2020-07" db="EMBL/GenBank/DDBJ databases">
        <title>Genome assembly of wild tea tree DASZ reveals pedigree and selection history of tea varieties.</title>
        <authorList>
            <person name="Zhang W."/>
        </authorList>
    </citation>
    <scope>NUCLEOTIDE SEQUENCE [LARGE SCALE GENOMIC DNA]</scope>
    <source>
        <strain evidence="12">cv. G240</strain>
        <tissue evidence="11">Leaf</tissue>
    </source>
</reference>
<evidence type="ECO:0000256" key="1">
    <source>
        <dbReference type="ARBA" id="ARBA00000966"/>
    </source>
</evidence>
<dbReference type="Pfam" id="PF00759">
    <property type="entry name" value="Glyco_hydro_9"/>
    <property type="match status" value="1"/>
</dbReference>
<organism evidence="11 12">
    <name type="scientific">Camellia sinensis</name>
    <name type="common">Tea plant</name>
    <name type="synonym">Thea sinensis</name>
    <dbReference type="NCBI Taxonomy" id="4442"/>
    <lineage>
        <taxon>Eukaryota</taxon>
        <taxon>Viridiplantae</taxon>
        <taxon>Streptophyta</taxon>
        <taxon>Embryophyta</taxon>
        <taxon>Tracheophyta</taxon>
        <taxon>Spermatophyta</taxon>
        <taxon>Magnoliopsida</taxon>
        <taxon>eudicotyledons</taxon>
        <taxon>Gunneridae</taxon>
        <taxon>Pentapetalae</taxon>
        <taxon>asterids</taxon>
        <taxon>Ericales</taxon>
        <taxon>Theaceae</taxon>
        <taxon>Camellia</taxon>
    </lineage>
</organism>
<gene>
    <name evidence="11" type="ORF">HYC85_005790</name>
</gene>
<evidence type="ECO:0000256" key="6">
    <source>
        <dbReference type="ARBA" id="ARBA00023295"/>
    </source>
</evidence>
<dbReference type="SUPFAM" id="SSF48208">
    <property type="entry name" value="Six-hairpin glycosidases"/>
    <property type="match status" value="1"/>
</dbReference>
<keyword evidence="3 8" id="KW-0378">Hydrolase</keyword>
<dbReference type="PROSITE" id="PS00592">
    <property type="entry name" value="GH9_2"/>
    <property type="match status" value="1"/>
</dbReference>
<evidence type="ECO:0000256" key="7">
    <source>
        <dbReference type="ARBA" id="ARBA00023326"/>
    </source>
</evidence>
<dbReference type="Gene3D" id="1.50.10.10">
    <property type="match status" value="1"/>
</dbReference>
<dbReference type="Proteomes" id="UP000593564">
    <property type="component" value="Unassembled WGS sequence"/>
</dbReference>
<feature type="active site" evidence="8">
    <location>
        <position position="223"/>
    </location>
</feature>
<keyword evidence="5 8" id="KW-0119">Carbohydrate metabolism</keyword>
<dbReference type="InterPro" id="IPR018221">
    <property type="entry name" value="Glyco_hydro_9_His_AS"/>
</dbReference>
<reference evidence="12" key="1">
    <citation type="journal article" date="2020" name="Nat. Commun.">
        <title>Genome assembly of wild tea tree DASZ reveals pedigree and selection history of tea varieties.</title>
        <authorList>
            <person name="Zhang W."/>
            <person name="Zhang Y."/>
            <person name="Qiu H."/>
            <person name="Guo Y."/>
            <person name="Wan H."/>
            <person name="Zhang X."/>
            <person name="Scossa F."/>
            <person name="Alseekh S."/>
            <person name="Zhang Q."/>
            <person name="Wang P."/>
            <person name="Xu L."/>
            <person name="Schmidt M.H."/>
            <person name="Jia X."/>
            <person name="Li D."/>
            <person name="Zhu A."/>
            <person name="Guo F."/>
            <person name="Chen W."/>
            <person name="Ni D."/>
            <person name="Usadel B."/>
            <person name="Fernie A.R."/>
            <person name="Wen W."/>
        </authorList>
    </citation>
    <scope>NUCLEOTIDE SEQUENCE [LARGE SCALE GENOMIC DNA]</scope>
    <source>
        <strain evidence="12">cv. G240</strain>
    </source>
</reference>
<dbReference type="PANTHER" id="PTHR22298">
    <property type="entry name" value="ENDO-1,4-BETA-GLUCANASE"/>
    <property type="match status" value="1"/>
</dbReference>
<evidence type="ECO:0000256" key="2">
    <source>
        <dbReference type="ARBA" id="ARBA00007072"/>
    </source>
</evidence>
<dbReference type="GO" id="GO:0030245">
    <property type="term" value="P:cellulose catabolic process"/>
    <property type="evidence" value="ECO:0007669"/>
    <property type="project" value="UniProtKB-KW"/>
</dbReference>
<keyword evidence="12" id="KW-1185">Reference proteome</keyword>
<name>A0A7J7I1C3_CAMSI</name>
<dbReference type="AlphaFoldDB" id="A0A7J7I1C3"/>
<dbReference type="InterPro" id="IPR012341">
    <property type="entry name" value="6hp_glycosidase-like_sf"/>
</dbReference>
<evidence type="ECO:0000256" key="9">
    <source>
        <dbReference type="RuleBase" id="RU361166"/>
    </source>
</evidence>
<evidence type="ECO:0000256" key="3">
    <source>
        <dbReference type="ARBA" id="ARBA00022801"/>
    </source>
</evidence>
<evidence type="ECO:0000256" key="5">
    <source>
        <dbReference type="ARBA" id="ARBA00023277"/>
    </source>
</evidence>
<accession>A0A7J7I1C3</accession>